<reference evidence="1 4" key="2">
    <citation type="submission" date="2020-02" db="EMBL/GenBank/DDBJ databases">
        <title>WGS of Micromonospora spp. isolated from hot spring.</title>
        <authorList>
            <person name="Thawai C."/>
        </authorList>
    </citation>
    <scope>NUCLEOTIDE SEQUENCE [LARGE SCALE GENOMIC DNA]</scope>
    <source>
        <strain evidence="1 4">TMS7</strain>
    </source>
</reference>
<evidence type="ECO:0008006" key="5">
    <source>
        <dbReference type="Google" id="ProtNLM"/>
    </source>
</evidence>
<accession>A0AAJ2ZFS1</accession>
<dbReference type="InterPro" id="IPR037883">
    <property type="entry name" value="Knr4/Smi1-like_sf"/>
</dbReference>
<proteinExistence type="predicted"/>
<evidence type="ECO:0000313" key="4">
    <source>
        <dbReference type="Proteomes" id="UP000477779"/>
    </source>
</evidence>
<reference evidence="2 3" key="1">
    <citation type="submission" date="2019-10" db="EMBL/GenBank/DDBJ databases">
        <title>Genome Sequence of Micromonospora terminaliae DSM 101760.</title>
        <authorList>
            <person name="Guo L."/>
        </authorList>
    </citation>
    <scope>NUCLEOTIDE SEQUENCE [LARGE SCALE GENOMIC DNA]</scope>
    <source>
        <strain evidence="2 3">DSM 101760</strain>
    </source>
</reference>
<keyword evidence="3" id="KW-1185">Reference proteome</keyword>
<evidence type="ECO:0000313" key="1">
    <source>
        <dbReference type="EMBL" id="NES28103.1"/>
    </source>
</evidence>
<organism evidence="1 4">
    <name type="scientific">Micromonospora terminaliae</name>
    <dbReference type="NCBI Taxonomy" id="1914461"/>
    <lineage>
        <taxon>Bacteria</taxon>
        <taxon>Bacillati</taxon>
        <taxon>Actinomycetota</taxon>
        <taxon>Actinomycetes</taxon>
        <taxon>Micromonosporales</taxon>
        <taxon>Micromonosporaceae</taxon>
        <taxon>Micromonospora</taxon>
    </lineage>
</organism>
<name>A0AAJ2ZFS1_9ACTN</name>
<dbReference type="SUPFAM" id="SSF160631">
    <property type="entry name" value="SMI1/KNR4-like"/>
    <property type="match status" value="1"/>
</dbReference>
<gene>
    <name evidence="1" type="ORF">G3561_11175</name>
    <name evidence="2" type="ORF">GCE86_08865</name>
</gene>
<dbReference type="AlphaFoldDB" id="A0AAJ2ZFS1"/>
<dbReference type="EMBL" id="CP045309">
    <property type="protein sequence ID" value="QGL51295.1"/>
    <property type="molecule type" value="Genomic_DNA"/>
</dbReference>
<dbReference type="EMBL" id="JAAHBZ010000003">
    <property type="protein sequence ID" value="NES28103.1"/>
    <property type="molecule type" value="Genomic_DNA"/>
</dbReference>
<sequence>MGAVEEASEQVGVLEQRVAPSPLLARLAVLLAWEGPADTEIDWPALAEAAGHPFPEDYRRYVELFPPGEIGFLKVLHPRRWSAAEDFLTYARNWHAVMNDKAELAGGFPYHFGASPGDLRVWGTVNLDYLLCWQLNEGPPEQWPTVVCDTAMVDPPERYAGTVTELLVDLAEARNPLPVIGYVTEIEGAPYRFSRHE</sequence>
<evidence type="ECO:0000313" key="3">
    <source>
        <dbReference type="Proteomes" id="UP000402241"/>
    </source>
</evidence>
<evidence type="ECO:0000313" key="2">
    <source>
        <dbReference type="EMBL" id="QGL51295.1"/>
    </source>
</evidence>
<dbReference type="Proteomes" id="UP000402241">
    <property type="component" value="Chromosome"/>
</dbReference>
<protein>
    <recommendedName>
        <fullName evidence="5">SMI1/KNR4 family protein</fullName>
    </recommendedName>
</protein>
<dbReference type="Proteomes" id="UP000477779">
    <property type="component" value="Unassembled WGS sequence"/>
</dbReference>